<protein>
    <submittedName>
        <fullName evidence="2">Uncharacterized protein</fullName>
    </submittedName>
</protein>
<name>A0A284RKC9_ARMOS</name>
<evidence type="ECO:0000313" key="3">
    <source>
        <dbReference type="Proteomes" id="UP000219338"/>
    </source>
</evidence>
<dbReference type="EMBL" id="FUEG01000010">
    <property type="protein sequence ID" value="SJL09204.1"/>
    <property type="molecule type" value="Genomic_DNA"/>
</dbReference>
<evidence type="ECO:0000256" key="1">
    <source>
        <dbReference type="SAM" id="MobiDB-lite"/>
    </source>
</evidence>
<sequence>MTYLTTSKFNSGERQTLGLLDALAGICVSQGEGEAYASAMETGPETCIIFIIGNHEEVPQVAQDYLNDVCRQLTDSVAHLTDIVGLLNPSIDDLSPRTQDSIGDIYKKILSFTFDNFLTRLTKWNSPWLMPQAHIDHRLFGAEKNRFQELANAINDLYEVATFRTRDVEMVVEVLATLSRSWKLNNPNTLAFIRELDLLPTASDQADAPFLIERYLRKVLKTFNETSKLIRFAVIDPPRQFVVTGAHNTLYLPWVSPYLTSINPDLHAVVQKNSLILAPKASVEYVKSRRRYSESTTHSSVEEDMVPHKPPRREWKTGSSKSS</sequence>
<keyword evidence="3" id="KW-1185">Reference proteome</keyword>
<dbReference type="Proteomes" id="UP000219338">
    <property type="component" value="Unassembled WGS sequence"/>
</dbReference>
<gene>
    <name evidence="2" type="ORF">ARMOST_12580</name>
</gene>
<feature type="region of interest" description="Disordered" evidence="1">
    <location>
        <begin position="289"/>
        <end position="323"/>
    </location>
</feature>
<evidence type="ECO:0000313" key="2">
    <source>
        <dbReference type="EMBL" id="SJL09204.1"/>
    </source>
</evidence>
<dbReference type="OrthoDB" id="2824533at2759"/>
<reference evidence="3" key="1">
    <citation type="journal article" date="2017" name="Nat. Ecol. Evol.">
        <title>Genome expansion and lineage-specific genetic innovations in the forest pathogenic fungi Armillaria.</title>
        <authorList>
            <person name="Sipos G."/>
            <person name="Prasanna A.N."/>
            <person name="Walter M.C."/>
            <person name="O'Connor E."/>
            <person name="Balint B."/>
            <person name="Krizsan K."/>
            <person name="Kiss B."/>
            <person name="Hess J."/>
            <person name="Varga T."/>
            <person name="Slot J."/>
            <person name="Riley R."/>
            <person name="Boka B."/>
            <person name="Rigling D."/>
            <person name="Barry K."/>
            <person name="Lee J."/>
            <person name="Mihaltcheva S."/>
            <person name="LaButti K."/>
            <person name="Lipzen A."/>
            <person name="Waldron R."/>
            <person name="Moloney N.M."/>
            <person name="Sperisen C."/>
            <person name="Kredics L."/>
            <person name="Vagvoelgyi C."/>
            <person name="Patrignani A."/>
            <person name="Fitzpatrick D."/>
            <person name="Nagy I."/>
            <person name="Doyle S."/>
            <person name="Anderson J.B."/>
            <person name="Grigoriev I.V."/>
            <person name="Gueldener U."/>
            <person name="Muensterkoetter M."/>
            <person name="Nagy L.G."/>
        </authorList>
    </citation>
    <scope>NUCLEOTIDE SEQUENCE [LARGE SCALE GENOMIC DNA]</scope>
    <source>
        <strain evidence="3">C18/9</strain>
    </source>
</reference>
<organism evidence="2 3">
    <name type="scientific">Armillaria ostoyae</name>
    <name type="common">Armillaria root rot fungus</name>
    <dbReference type="NCBI Taxonomy" id="47428"/>
    <lineage>
        <taxon>Eukaryota</taxon>
        <taxon>Fungi</taxon>
        <taxon>Dikarya</taxon>
        <taxon>Basidiomycota</taxon>
        <taxon>Agaricomycotina</taxon>
        <taxon>Agaricomycetes</taxon>
        <taxon>Agaricomycetidae</taxon>
        <taxon>Agaricales</taxon>
        <taxon>Marasmiineae</taxon>
        <taxon>Physalacriaceae</taxon>
        <taxon>Armillaria</taxon>
    </lineage>
</organism>
<dbReference type="AlphaFoldDB" id="A0A284RKC9"/>
<accession>A0A284RKC9</accession>
<proteinExistence type="predicted"/>